<keyword evidence="3" id="KW-1185">Reference proteome</keyword>
<dbReference type="AlphaFoldDB" id="A0A1J4KJ00"/>
<evidence type="ECO:0000313" key="3">
    <source>
        <dbReference type="Proteomes" id="UP000179807"/>
    </source>
</evidence>
<accession>A0A1J4KJ00</accession>
<feature type="region of interest" description="Disordered" evidence="1">
    <location>
        <begin position="114"/>
        <end position="148"/>
    </location>
</feature>
<protein>
    <submittedName>
        <fullName evidence="2">Uncharacterized protein</fullName>
    </submittedName>
</protein>
<dbReference type="Proteomes" id="UP000179807">
    <property type="component" value="Unassembled WGS sequence"/>
</dbReference>
<evidence type="ECO:0000313" key="2">
    <source>
        <dbReference type="EMBL" id="OHT10912.1"/>
    </source>
</evidence>
<gene>
    <name evidence="2" type="ORF">TRFO_19587</name>
</gene>
<dbReference type="RefSeq" id="XP_068364048.1">
    <property type="nucleotide sequence ID" value="XM_068500880.1"/>
</dbReference>
<feature type="region of interest" description="Disordered" evidence="1">
    <location>
        <begin position="47"/>
        <end position="72"/>
    </location>
</feature>
<dbReference type="GeneID" id="94835584"/>
<sequence>MLVCLLVYLGCGKRSVKNGNNYLGNNYLGNNYLGNIIQMLEKQSMTEASQSKSNLERMLDSSTQSLSEHDGENKQETLLNFLQQMKADETESEVDDENQARKMIKKLMKEYKDKNRGANVEKDQKSIEVKKQKKNISSKSINHPSAPKNKLYKCKKVQRKGKDISKKVENLAKTVQKQQKLIQQLKKGVKLGKDDKKSFDKDFAGDDFIHLNILPILEQCKIAKQLLKQIALVHIPLEKIEEEIQKDIQLLDPPSYKDQTLTSIIAYRIVFEITNICTFFRLVKDNKVQFIM</sequence>
<dbReference type="VEuPathDB" id="TrichDB:TRFO_19587"/>
<proteinExistence type="predicted"/>
<evidence type="ECO:0000256" key="1">
    <source>
        <dbReference type="SAM" id="MobiDB-lite"/>
    </source>
</evidence>
<comment type="caution">
    <text evidence="2">The sequence shown here is derived from an EMBL/GenBank/DDBJ whole genome shotgun (WGS) entry which is preliminary data.</text>
</comment>
<name>A0A1J4KJ00_9EUKA</name>
<reference evidence="2" key="1">
    <citation type="submission" date="2016-10" db="EMBL/GenBank/DDBJ databases">
        <authorList>
            <person name="Benchimol M."/>
            <person name="Almeida L.G."/>
            <person name="Vasconcelos A.T."/>
            <person name="Perreira-Neves A."/>
            <person name="Rosa I.A."/>
            <person name="Tasca T."/>
            <person name="Bogo M.R."/>
            <person name="de Souza W."/>
        </authorList>
    </citation>
    <scope>NUCLEOTIDE SEQUENCE [LARGE SCALE GENOMIC DNA]</scope>
    <source>
        <strain evidence="2">K</strain>
    </source>
</reference>
<feature type="compositionally biased region" description="Basic and acidic residues" evidence="1">
    <location>
        <begin position="114"/>
        <end position="130"/>
    </location>
</feature>
<organism evidence="2 3">
    <name type="scientific">Tritrichomonas foetus</name>
    <dbReference type="NCBI Taxonomy" id="1144522"/>
    <lineage>
        <taxon>Eukaryota</taxon>
        <taxon>Metamonada</taxon>
        <taxon>Parabasalia</taxon>
        <taxon>Tritrichomonadida</taxon>
        <taxon>Tritrichomonadidae</taxon>
        <taxon>Tritrichomonas</taxon>
    </lineage>
</organism>
<dbReference type="EMBL" id="MLAK01000598">
    <property type="protein sequence ID" value="OHT10912.1"/>
    <property type="molecule type" value="Genomic_DNA"/>
</dbReference>